<dbReference type="HOGENOM" id="CLU_2208818_0_0_9"/>
<dbReference type="AlphaFoldDB" id="M1E4V8"/>
<organism evidence="2 3">
    <name type="scientific">Thermodesulfobium narugense DSM 14796</name>
    <dbReference type="NCBI Taxonomy" id="747365"/>
    <lineage>
        <taxon>Bacteria</taxon>
        <taxon>Pseudomonadati</taxon>
        <taxon>Thermodesulfobiota</taxon>
        <taxon>Thermodesulfobiia</taxon>
        <taxon>Thermodesulfobiales</taxon>
        <taxon>Thermodesulfobiaceae</taxon>
        <taxon>Thermodesulfobium</taxon>
    </lineage>
</organism>
<evidence type="ECO:0000313" key="2">
    <source>
        <dbReference type="EMBL" id="AEE13791.1"/>
    </source>
</evidence>
<reference evidence="2 3" key="1">
    <citation type="submission" date="2011-04" db="EMBL/GenBank/DDBJ databases">
        <title>The complete genome of Thermodesulfobium narugense DSM 14796.</title>
        <authorList>
            <consortium name="US DOE Joint Genome Institute (JGI-PGF)"/>
            <person name="Lucas S."/>
            <person name="Han J."/>
            <person name="Lapidus A."/>
            <person name="Bruce D."/>
            <person name="Goodwin L."/>
            <person name="Pitluck S."/>
            <person name="Peters L."/>
            <person name="Kyrpides N."/>
            <person name="Mavromatis K."/>
            <person name="Pagani I."/>
            <person name="Ivanova N."/>
            <person name="Ovchinnikova G."/>
            <person name="Zhang X."/>
            <person name="Saunders L."/>
            <person name="Detter J.C."/>
            <person name="Tapia R."/>
            <person name="Han C."/>
            <person name="Land M."/>
            <person name="Hauser L."/>
            <person name="Markowitz V."/>
            <person name="Cheng J.-F."/>
            <person name="Hugenholtz P."/>
            <person name="Woyke T."/>
            <person name="Wu D."/>
            <person name="Spring S."/>
            <person name="Schroeder M."/>
            <person name="Brambilla E."/>
            <person name="Klenk H.-P."/>
            <person name="Eisen J.A."/>
        </authorList>
    </citation>
    <scope>NUCLEOTIDE SEQUENCE [LARGE SCALE GENOMIC DNA]</scope>
    <source>
        <strain evidence="2 3">DSM 14796</strain>
    </source>
</reference>
<dbReference type="STRING" id="747365.Thena_0141"/>
<gene>
    <name evidence="2" type="ORF">Thena_0141</name>
</gene>
<protein>
    <submittedName>
        <fullName evidence="2">Uncharacterized protein</fullName>
    </submittedName>
</protein>
<dbReference type="RefSeq" id="WP_013755521.1">
    <property type="nucleotide sequence ID" value="NC_015499.1"/>
</dbReference>
<sequence length="107" mass="12484">MCSNNESYMTVMKIETKHLINRIQLLREEIARWQMMGSMLGFDGMEKSLEEAVEHLKLTTAALERAQESLYQEDTFTVENMHSHEHVHSDGSVHTHPHTHPHDHVHE</sequence>
<evidence type="ECO:0000313" key="3">
    <source>
        <dbReference type="Proteomes" id="UP000011765"/>
    </source>
</evidence>
<dbReference type="Proteomes" id="UP000011765">
    <property type="component" value="Chromosome"/>
</dbReference>
<dbReference type="EMBL" id="CP002690">
    <property type="protein sequence ID" value="AEE13791.1"/>
    <property type="molecule type" value="Genomic_DNA"/>
</dbReference>
<accession>M1E4V8</accession>
<dbReference type="KEGG" id="tnr:Thena_0141"/>
<feature type="region of interest" description="Disordered" evidence="1">
    <location>
        <begin position="83"/>
        <end position="107"/>
    </location>
</feature>
<keyword evidence="3" id="KW-1185">Reference proteome</keyword>
<proteinExistence type="predicted"/>
<feature type="compositionally biased region" description="Basic and acidic residues" evidence="1">
    <location>
        <begin position="83"/>
        <end position="93"/>
    </location>
</feature>
<dbReference type="OrthoDB" id="9851104at2"/>
<evidence type="ECO:0000256" key="1">
    <source>
        <dbReference type="SAM" id="MobiDB-lite"/>
    </source>
</evidence>
<name>M1E4V8_9BACT</name>